<evidence type="ECO:0000256" key="8">
    <source>
        <dbReference type="ARBA" id="ARBA00022490"/>
    </source>
</evidence>
<feature type="compositionally biased region" description="Basic and acidic residues" evidence="18">
    <location>
        <begin position="296"/>
        <end position="312"/>
    </location>
</feature>
<name>A0ABP1RNK8_9HEXA</name>
<feature type="compositionally biased region" description="Basic and acidic residues" evidence="18">
    <location>
        <begin position="94"/>
        <end position="106"/>
    </location>
</feature>
<feature type="compositionally biased region" description="Basic and acidic residues" evidence="18">
    <location>
        <begin position="899"/>
        <end position="920"/>
    </location>
</feature>
<evidence type="ECO:0000256" key="12">
    <source>
        <dbReference type="ARBA" id="ARBA00022845"/>
    </source>
</evidence>
<evidence type="ECO:0000256" key="1">
    <source>
        <dbReference type="ARBA" id="ARBA00004210"/>
    </source>
</evidence>
<dbReference type="InterPro" id="IPR018545">
    <property type="entry name" value="Btz_dom"/>
</dbReference>
<dbReference type="PANTHER" id="PTHR13434">
    <property type="entry name" value="PROTEIN CASC3"/>
    <property type="match status" value="1"/>
</dbReference>
<evidence type="ECO:0000256" key="18">
    <source>
        <dbReference type="SAM" id="MobiDB-lite"/>
    </source>
</evidence>
<feature type="region of interest" description="Disordered" evidence="18">
    <location>
        <begin position="773"/>
        <end position="920"/>
    </location>
</feature>
<keyword evidence="9" id="KW-0507">mRNA processing</keyword>
<comment type="caution">
    <text evidence="20">The sequence shown here is derived from an EMBL/GenBank/DDBJ whole genome shotgun (WGS) entry which is preliminary data.</text>
</comment>
<keyword evidence="16" id="KW-0539">Nucleus</keyword>
<keyword evidence="17" id="KW-0966">Cell projection</keyword>
<dbReference type="InterPro" id="IPR028544">
    <property type="entry name" value="CASC3"/>
</dbReference>
<evidence type="ECO:0000256" key="17">
    <source>
        <dbReference type="ARBA" id="ARBA00023273"/>
    </source>
</evidence>
<feature type="compositionally biased region" description="Basic and acidic residues" evidence="18">
    <location>
        <begin position="499"/>
        <end position="525"/>
    </location>
</feature>
<feature type="compositionally biased region" description="Polar residues" evidence="18">
    <location>
        <begin position="414"/>
        <end position="427"/>
    </location>
</feature>
<feature type="domain" description="Btz" evidence="19">
    <location>
        <begin position="50"/>
        <end position="163"/>
    </location>
</feature>
<evidence type="ECO:0000256" key="7">
    <source>
        <dbReference type="ARBA" id="ARBA00022448"/>
    </source>
</evidence>
<comment type="subcellular location">
    <subcellularLocation>
        <location evidence="2">Cell projection</location>
        <location evidence="2">Dendrite</location>
    </subcellularLocation>
    <subcellularLocation>
        <location evidence="1">Cytoplasm</location>
        <location evidence="1">Stress granule</location>
    </subcellularLocation>
    <subcellularLocation>
        <location evidence="4">Cytoplasm</location>
        <location evidence="4">Perinuclear region</location>
    </subcellularLocation>
    <subcellularLocation>
        <location evidence="3">Nucleus speckle</location>
    </subcellularLocation>
</comment>
<feature type="compositionally biased region" description="Gly residues" evidence="18">
    <location>
        <begin position="318"/>
        <end position="331"/>
    </location>
</feature>
<dbReference type="Proteomes" id="UP001642540">
    <property type="component" value="Unassembled WGS sequence"/>
</dbReference>
<feature type="compositionally biased region" description="Low complexity" evidence="18">
    <location>
        <begin position="367"/>
        <end position="387"/>
    </location>
</feature>
<accession>A0ABP1RNK8</accession>
<dbReference type="Pfam" id="PF09405">
    <property type="entry name" value="Btz"/>
    <property type="match status" value="1"/>
</dbReference>
<feature type="compositionally biased region" description="Acidic residues" evidence="18">
    <location>
        <begin position="23"/>
        <end position="69"/>
    </location>
</feature>
<feature type="compositionally biased region" description="Basic and acidic residues" evidence="18">
    <location>
        <begin position="774"/>
        <end position="795"/>
    </location>
</feature>
<feature type="compositionally biased region" description="Polar residues" evidence="18">
    <location>
        <begin position="469"/>
        <end position="496"/>
    </location>
</feature>
<evidence type="ECO:0000256" key="6">
    <source>
        <dbReference type="ARBA" id="ARBA00019964"/>
    </source>
</evidence>
<reference evidence="20 21" key="1">
    <citation type="submission" date="2024-08" db="EMBL/GenBank/DDBJ databases">
        <authorList>
            <person name="Cucini C."/>
            <person name="Frati F."/>
        </authorList>
    </citation>
    <scope>NUCLEOTIDE SEQUENCE [LARGE SCALE GENOMIC DNA]</scope>
</reference>
<evidence type="ECO:0000256" key="15">
    <source>
        <dbReference type="ARBA" id="ARBA00023187"/>
    </source>
</evidence>
<feature type="region of interest" description="Disordered" evidence="18">
    <location>
        <begin position="1"/>
        <end position="576"/>
    </location>
</feature>
<evidence type="ECO:0000256" key="13">
    <source>
        <dbReference type="ARBA" id="ARBA00022884"/>
    </source>
</evidence>
<evidence type="ECO:0000256" key="5">
    <source>
        <dbReference type="ARBA" id="ARBA00009548"/>
    </source>
</evidence>
<keyword evidence="15" id="KW-0508">mRNA splicing</keyword>
<feature type="compositionally biased region" description="Basic and acidic residues" evidence="18">
    <location>
        <begin position="114"/>
        <end position="139"/>
    </location>
</feature>
<feature type="compositionally biased region" description="Basic and acidic residues" evidence="18">
    <location>
        <begin position="391"/>
        <end position="413"/>
    </location>
</feature>
<keyword evidence="10" id="KW-0747">Spliceosome</keyword>
<evidence type="ECO:0000313" key="21">
    <source>
        <dbReference type="Proteomes" id="UP001642540"/>
    </source>
</evidence>
<dbReference type="SMART" id="SM01044">
    <property type="entry name" value="Btz"/>
    <property type="match status" value="1"/>
</dbReference>
<keyword evidence="12" id="KW-0810">Translation regulation</keyword>
<evidence type="ECO:0000256" key="11">
    <source>
        <dbReference type="ARBA" id="ARBA00022816"/>
    </source>
</evidence>
<dbReference type="EMBL" id="CAXLJM020000089">
    <property type="protein sequence ID" value="CAL8131712.1"/>
    <property type="molecule type" value="Genomic_DNA"/>
</dbReference>
<keyword evidence="11" id="KW-0509">mRNA transport</keyword>
<evidence type="ECO:0000256" key="4">
    <source>
        <dbReference type="ARBA" id="ARBA00004556"/>
    </source>
</evidence>
<evidence type="ECO:0000256" key="16">
    <source>
        <dbReference type="ARBA" id="ARBA00023242"/>
    </source>
</evidence>
<feature type="compositionally biased region" description="Gly residues" evidence="18">
    <location>
        <begin position="196"/>
        <end position="206"/>
    </location>
</feature>
<evidence type="ECO:0000256" key="14">
    <source>
        <dbReference type="ARBA" id="ARBA00023161"/>
    </source>
</evidence>
<organism evidence="20 21">
    <name type="scientific">Orchesella dallaii</name>
    <dbReference type="NCBI Taxonomy" id="48710"/>
    <lineage>
        <taxon>Eukaryota</taxon>
        <taxon>Metazoa</taxon>
        <taxon>Ecdysozoa</taxon>
        <taxon>Arthropoda</taxon>
        <taxon>Hexapoda</taxon>
        <taxon>Collembola</taxon>
        <taxon>Entomobryomorpha</taxon>
        <taxon>Entomobryoidea</taxon>
        <taxon>Orchesellidae</taxon>
        <taxon>Orchesellinae</taxon>
        <taxon>Orchesella</taxon>
    </lineage>
</organism>
<evidence type="ECO:0000256" key="2">
    <source>
        <dbReference type="ARBA" id="ARBA00004279"/>
    </source>
</evidence>
<comment type="similarity">
    <text evidence="5">Belongs to the CASC3 family.</text>
</comment>
<feature type="compositionally biased region" description="Basic and acidic residues" evidence="18">
    <location>
        <begin position="335"/>
        <end position="355"/>
    </location>
</feature>
<evidence type="ECO:0000313" key="20">
    <source>
        <dbReference type="EMBL" id="CAL8131712.1"/>
    </source>
</evidence>
<evidence type="ECO:0000259" key="19">
    <source>
        <dbReference type="SMART" id="SM01044"/>
    </source>
</evidence>
<protein>
    <recommendedName>
        <fullName evidence="6">Protein CASC3</fullName>
    </recommendedName>
</protein>
<feature type="compositionally biased region" description="Basic and acidic residues" evidence="18">
    <location>
        <begin position="827"/>
        <end position="839"/>
    </location>
</feature>
<keyword evidence="13" id="KW-0694">RNA-binding</keyword>
<feature type="compositionally biased region" description="Basic and acidic residues" evidence="18">
    <location>
        <begin position="9"/>
        <end position="22"/>
    </location>
</feature>
<feature type="compositionally biased region" description="Basic and acidic residues" evidence="18">
    <location>
        <begin position="210"/>
        <end position="219"/>
    </location>
</feature>
<evidence type="ECO:0000256" key="10">
    <source>
        <dbReference type="ARBA" id="ARBA00022728"/>
    </source>
</evidence>
<keyword evidence="7" id="KW-0813">Transport</keyword>
<evidence type="ECO:0000256" key="3">
    <source>
        <dbReference type="ARBA" id="ARBA00004324"/>
    </source>
</evidence>
<sequence length="920" mass="103246">MSTTTEAAPTKREPEPTPHHDSQEEEYESAEEIEGEYDEDEVEEIEIEEEVEEEEEVEDEEEEEEEDEDGVKKEKPLDDDEDRKNPQFIPKKGYFYEHDDRTKVEEENGEEAEEPVKKEEKPKKPADSVNKWSHDKFDEGEQAPKSSEELATLYGYDIRSEDQPPRARRRRRYGRGPTKYTRQWEDEEAYQKPRGGFRGRGVGRGNFRGSNRDRRRDSREEYDEDFPELGDSTTKVNKIEPNETKPVSKPTTPAAPFPKRSDSKEQQQPQPPPQHQAKRGPGGDERISRDNNGPPPRRDVRPSVRDYDRENESYSSRGGRGAGGRGGGNSRRGGRRNEFTNRNRYPNRRDYRDDTEYNEAPSNSNTNHSSRQGGGSSNNNRASYNNSYEGGRGDRDRDYGGPKPKPDSNRRGEQNQSRTIVNGTSSDSRPKPFVNEGKQEKAQHQHQPQQHRIPPFTNTEYPAPGRGGSNVNHRPPNNSGPNTSRTINDRQSSSYSEVVDDRHSREPNDGGEPQKEVRDLREKLNAMRMQKGYQGQNDRRSQIPPRLQQQQQQQQLDPSSKPRRYSTQRERPVQQQAIVTSGGMVIPNTVAPSIAHGVPNVVPVVTMADGVVPSTVAAYQQPPTYYEGTQVYEASASPVTGSGPSVSPSLWTPHASAYATAPYPSPPTAPQVPQAPYGDPTAFIGPGGPAIYAAPPQFLQDPTIINYSGPAPPFPPPYHAHPQGFQGYAQVTPAPPPEVYHGGVTYYSTQNQIQRPPMMAPQKRPKSVLQLVEPPEKSRMDKGPKDSQQHLEHQQSELVGMNPIPETTSEAELSKKMEEASLEPQETVERNPSPHREFNEETSWAEEMELTSPTSLYPEGNHFGIQKEDIKEPVTEKEVASPKEASDSANQAPPPPAEEAPKDGKTSTPKEEKEPVSSTE</sequence>
<proteinExistence type="inferred from homology"/>
<evidence type="ECO:0000256" key="9">
    <source>
        <dbReference type="ARBA" id="ARBA00022664"/>
    </source>
</evidence>
<gene>
    <name evidence="20" type="ORF">ODALV1_LOCUS24289</name>
</gene>
<feature type="compositionally biased region" description="Basic and acidic residues" evidence="18">
    <location>
        <begin position="865"/>
        <end position="886"/>
    </location>
</feature>
<keyword evidence="14" id="KW-0866">Nonsense-mediated mRNA decay</keyword>
<keyword evidence="8" id="KW-0963">Cytoplasm</keyword>
<keyword evidence="21" id="KW-1185">Reference proteome</keyword>
<dbReference type="PANTHER" id="PTHR13434:SF0">
    <property type="entry name" value="PROTEIN CASC3"/>
    <property type="match status" value="1"/>
</dbReference>